<dbReference type="Proteomes" id="UP000663828">
    <property type="component" value="Unassembled WGS sequence"/>
</dbReference>
<keyword evidence="4" id="KW-1185">Reference proteome</keyword>
<dbReference type="InterPro" id="IPR008906">
    <property type="entry name" value="HATC_C_dom"/>
</dbReference>
<dbReference type="PANTHER" id="PTHR46289:SF14">
    <property type="entry name" value="DUF4371 DOMAIN-CONTAINING PROTEIN"/>
    <property type="match status" value="1"/>
</dbReference>
<evidence type="ECO:0000313" key="3">
    <source>
        <dbReference type="EMBL" id="CAF1499848.1"/>
    </source>
</evidence>
<reference evidence="3" key="1">
    <citation type="submission" date="2021-02" db="EMBL/GenBank/DDBJ databases">
        <authorList>
            <person name="Nowell W R."/>
        </authorList>
    </citation>
    <scope>NUCLEOTIDE SEQUENCE</scope>
</reference>
<feature type="domain" description="HAT C-terminal dimerisation" evidence="2">
    <location>
        <begin position="209"/>
        <end position="278"/>
    </location>
</feature>
<dbReference type="InterPro" id="IPR052958">
    <property type="entry name" value="IFN-induced_PKR_regulator"/>
</dbReference>
<sequence length="496" mass="57423">KNRLKSGFLLVLFTWVSEEGSAKRSIDGGGLLMHVKKSIFIITTFILHKLFGLIKILSDHLKSSSLDYVRGEHLVSSIVQQISDLRNEQSYKQIYDEAKQFCNSNGIDLVQRYHVNRKTKIPDRFKDCFVNSTIGQREILSTSTDFMNQIYFPLIDCMLSMSTVYPESEKFLSSEDVDAFCRHVDVESNSLKNEFAVIKSMFKAKKIDDVIQFFKELIPYSTAFPQTILMIKNAMTMPVSQVTCERSFSKMKIIKNYLRNSMSNARLSDLTVLAIEREILIDYEQVVSYDADRTEISVLLFGTAPPSEFRSMLEYLLYRAGCFHLQHTNLCQYKICTNHYDYLTSLRTTHLQAVTKSLALQVWKEGRPVYTWVVYAKPVCSICRKYFDRANDTNAMRSTSEHCPSEPASQHSNYEPQFEDLTNSRHPDYFELLKRCLVETRFTGRIQKISSFTKLTEHSLRNVQTQTLKILLANDAEEVWKDIIDTYQSNSHEDQS</sequence>
<proteinExistence type="predicted"/>
<gene>
    <name evidence="3" type="ORF">XAT740_LOCUS39592</name>
</gene>
<evidence type="ECO:0000313" key="4">
    <source>
        <dbReference type="Proteomes" id="UP000663828"/>
    </source>
</evidence>
<comment type="caution">
    <text evidence="3">The sequence shown here is derived from an EMBL/GenBank/DDBJ whole genome shotgun (WGS) entry which is preliminary data.</text>
</comment>
<name>A0A815T2N3_ADIRI</name>
<dbReference type="GO" id="GO:0046983">
    <property type="term" value="F:protein dimerization activity"/>
    <property type="evidence" value="ECO:0007669"/>
    <property type="project" value="InterPro"/>
</dbReference>
<feature type="signal peptide" evidence="1">
    <location>
        <begin position="1"/>
        <end position="22"/>
    </location>
</feature>
<evidence type="ECO:0000259" key="2">
    <source>
        <dbReference type="Pfam" id="PF05699"/>
    </source>
</evidence>
<dbReference type="EMBL" id="CAJNOR010004406">
    <property type="protein sequence ID" value="CAF1499848.1"/>
    <property type="molecule type" value="Genomic_DNA"/>
</dbReference>
<accession>A0A815T2N3</accession>
<evidence type="ECO:0000256" key="1">
    <source>
        <dbReference type="SAM" id="SignalP"/>
    </source>
</evidence>
<feature type="non-terminal residue" evidence="3">
    <location>
        <position position="496"/>
    </location>
</feature>
<dbReference type="AlphaFoldDB" id="A0A815T2N3"/>
<protein>
    <recommendedName>
        <fullName evidence="2">HAT C-terminal dimerisation domain-containing protein</fullName>
    </recommendedName>
</protein>
<feature type="chain" id="PRO_5032422217" description="HAT C-terminal dimerisation domain-containing protein" evidence="1">
    <location>
        <begin position="23"/>
        <end position="496"/>
    </location>
</feature>
<organism evidence="3 4">
    <name type="scientific">Adineta ricciae</name>
    <name type="common">Rotifer</name>
    <dbReference type="NCBI Taxonomy" id="249248"/>
    <lineage>
        <taxon>Eukaryota</taxon>
        <taxon>Metazoa</taxon>
        <taxon>Spiralia</taxon>
        <taxon>Gnathifera</taxon>
        <taxon>Rotifera</taxon>
        <taxon>Eurotatoria</taxon>
        <taxon>Bdelloidea</taxon>
        <taxon>Adinetida</taxon>
        <taxon>Adinetidae</taxon>
        <taxon>Adineta</taxon>
    </lineage>
</organism>
<dbReference type="PANTHER" id="PTHR46289">
    <property type="entry name" value="52 KDA REPRESSOR OF THE INHIBITOR OF THE PROTEIN KINASE-LIKE PROTEIN-RELATED"/>
    <property type="match status" value="1"/>
</dbReference>
<keyword evidence="1" id="KW-0732">Signal</keyword>
<dbReference type="Pfam" id="PF05699">
    <property type="entry name" value="Dimer_Tnp_hAT"/>
    <property type="match status" value="1"/>
</dbReference>